<dbReference type="SMART" id="SM00674">
    <property type="entry name" value="CENPB"/>
    <property type="match status" value="1"/>
</dbReference>
<dbReference type="Proteomes" id="UP001205998">
    <property type="component" value="Unassembled WGS sequence"/>
</dbReference>
<feature type="domain" description="HTH CENPB-type" evidence="2">
    <location>
        <begin position="66"/>
        <end position="142"/>
    </location>
</feature>
<dbReference type="Pfam" id="PF03184">
    <property type="entry name" value="DDE_1"/>
    <property type="match status" value="1"/>
</dbReference>
<dbReference type="InterPro" id="IPR009057">
    <property type="entry name" value="Homeodomain-like_sf"/>
</dbReference>
<dbReference type="InterPro" id="IPR004875">
    <property type="entry name" value="DDE_SF_endonuclease_dom"/>
</dbReference>
<evidence type="ECO:0000259" key="2">
    <source>
        <dbReference type="PROSITE" id="PS51253"/>
    </source>
</evidence>
<dbReference type="Pfam" id="PF03221">
    <property type="entry name" value="HTH_Tnp_Tc5"/>
    <property type="match status" value="1"/>
</dbReference>
<feature type="non-terminal residue" evidence="3">
    <location>
        <position position="1"/>
    </location>
</feature>
<evidence type="ECO:0000256" key="1">
    <source>
        <dbReference type="ARBA" id="ARBA00023125"/>
    </source>
</evidence>
<dbReference type="EMBL" id="MU564352">
    <property type="protein sequence ID" value="KAI5612034.1"/>
    <property type="molecule type" value="Genomic_DNA"/>
</dbReference>
<evidence type="ECO:0000313" key="4">
    <source>
        <dbReference type="Proteomes" id="UP001205998"/>
    </source>
</evidence>
<evidence type="ECO:0000313" key="3">
    <source>
        <dbReference type="EMBL" id="KAI5612034.1"/>
    </source>
</evidence>
<dbReference type="PROSITE" id="PS51253">
    <property type="entry name" value="HTH_CENPB"/>
    <property type="match status" value="1"/>
</dbReference>
<dbReference type="GO" id="GO:0005634">
    <property type="term" value="C:nucleus"/>
    <property type="evidence" value="ECO:0007669"/>
    <property type="project" value="TreeGrafter"/>
</dbReference>
<gene>
    <name evidence="3" type="ORF">C0J50_0702</name>
</gene>
<dbReference type="InterPro" id="IPR006600">
    <property type="entry name" value="HTH_CenpB_DNA-bd_dom"/>
</dbReference>
<dbReference type="InterPro" id="IPR050863">
    <property type="entry name" value="CenT-Element_Derived"/>
</dbReference>
<dbReference type="PANTHER" id="PTHR19303">
    <property type="entry name" value="TRANSPOSON"/>
    <property type="match status" value="1"/>
</dbReference>
<dbReference type="PANTHER" id="PTHR19303:SF27">
    <property type="entry name" value="HTH CENPB-TYPE DOMAIN-CONTAINING PROTEIN"/>
    <property type="match status" value="1"/>
</dbReference>
<sequence length="477" mass="55419">SDIARKKAVKRITIELKKEMLEKHERGARTRDLCLQYGMCSSTVSTIIKNKKKIMESTVAKGMTVVRSKRRSNAVEEMENLLIVWINEKMNAGDRVNERLICEKAKRLHEDLVKESPGTSVFTASRGWFDRFKKRSVNQNVCRHGEPAAANQKATDDFAKDFSDFVRKEGYLPQQLFNCDETGLFWKKMPNQTYITKEEKSLPGHKPMKDKMALLFCANASGDCKLKPLLVYHSENPRAFKKNHVNKQQLPVMWRVNKKSLVTRTLFEEWVHLVFAPGAKKYLQENKLPVRCVLVLDNSTAHPRGLEERLPEEFGFITVKFLPSNTTSLLQPMDQQVISNFKKLYTKNLFKKCFDITCDTALTLREFWKDHFNIYNCIGLIDKSWEQVTNRTLNLSWEKLLPDLVDEKDFKGFQETETLVDDIVEIGNNLGLEVTAADVVELLNSHKDDLNTDDLKELRKEQERMDEEMERREEEVE</sequence>
<comment type="caution">
    <text evidence="3">The sequence shown here is derived from an EMBL/GenBank/DDBJ whole genome shotgun (WGS) entry which is preliminary data.</text>
</comment>
<protein>
    <recommendedName>
        <fullName evidence="2">HTH CENPB-type domain-containing protein</fullName>
    </recommendedName>
</protein>
<dbReference type="AlphaFoldDB" id="A0AAD5A8L3"/>
<proteinExistence type="predicted"/>
<name>A0AAD5A8L3_SILAS</name>
<keyword evidence="4" id="KW-1185">Reference proteome</keyword>
<dbReference type="SUPFAM" id="SSF46689">
    <property type="entry name" value="Homeodomain-like"/>
    <property type="match status" value="2"/>
</dbReference>
<organism evidence="3 4">
    <name type="scientific">Silurus asotus</name>
    <name type="common">Amur catfish</name>
    <name type="synonym">Parasilurus asotus</name>
    <dbReference type="NCBI Taxonomy" id="30991"/>
    <lineage>
        <taxon>Eukaryota</taxon>
        <taxon>Metazoa</taxon>
        <taxon>Chordata</taxon>
        <taxon>Craniata</taxon>
        <taxon>Vertebrata</taxon>
        <taxon>Euteleostomi</taxon>
        <taxon>Actinopterygii</taxon>
        <taxon>Neopterygii</taxon>
        <taxon>Teleostei</taxon>
        <taxon>Ostariophysi</taxon>
        <taxon>Siluriformes</taxon>
        <taxon>Siluridae</taxon>
        <taxon>Silurus</taxon>
    </lineage>
</organism>
<keyword evidence="1" id="KW-0238">DNA-binding</keyword>
<dbReference type="Gene3D" id="1.10.10.60">
    <property type="entry name" value="Homeodomain-like"/>
    <property type="match status" value="2"/>
</dbReference>
<reference evidence="3" key="1">
    <citation type="submission" date="2018-07" db="EMBL/GenBank/DDBJ databases">
        <title>Comparative genomics of catfishes provides insights into carnivory and benthic adaptation.</title>
        <authorList>
            <person name="Zhang Y."/>
            <person name="Wang D."/>
            <person name="Peng Z."/>
            <person name="Zheng S."/>
            <person name="Shao F."/>
            <person name="Tao W."/>
        </authorList>
    </citation>
    <scope>NUCLEOTIDE SEQUENCE</scope>
    <source>
        <strain evidence="3">Chongqing</strain>
    </source>
</reference>
<accession>A0AAD5A8L3</accession>
<dbReference type="GO" id="GO:0003677">
    <property type="term" value="F:DNA binding"/>
    <property type="evidence" value="ECO:0007669"/>
    <property type="project" value="UniProtKB-KW"/>
</dbReference>
<feature type="non-terminal residue" evidence="3">
    <location>
        <position position="477"/>
    </location>
</feature>